<evidence type="ECO:0000313" key="1">
    <source>
        <dbReference type="EMBL" id="MBB3925665.1"/>
    </source>
</evidence>
<dbReference type="AlphaFoldDB" id="A0A7W6FPC3"/>
<reference evidence="1 2" key="1">
    <citation type="submission" date="2020-08" db="EMBL/GenBank/DDBJ databases">
        <title>Genomic Encyclopedia of Type Strains, Phase IV (KMG-IV): sequencing the most valuable type-strain genomes for metagenomic binning, comparative biology and taxonomic classification.</title>
        <authorList>
            <person name="Goeker M."/>
        </authorList>
    </citation>
    <scope>NUCLEOTIDE SEQUENCE [LARGE SCALE GENOMIC DNA]</scope>
    <source>
        <strain evidence="1 2">DSM 26189</strain>
    </source>
</reference>
<name>A0A7W6FPC3_9SPHN</name>
<dbReference type="EMBL" id="JACIDT010000004">
    <property type="protein sequence ID" value="MBB3925665.1"/>
    <property type="molecule type" value="Genomic_DNA"/>
</dbReference>
<accession>A0A7W6FPC3</accession>
<sequence>MAATTATAGGRGFTATALFLDQPYGDGNGLGTAYRPPAGARGMAALASRDEAQIRFVHFYI</sequence>
<evidence type="ECO:0000313" key="2">
    <source>
        <dbReference type="Proteomes" id="UP000571950"/>
    </source>
</evidence>
<comment type="caution">
    <text evidence="1">The sequence shown here is derived from an EMBL/GenBank/DDBJ whole genome shotgun (WGS) entry which is preliminary data.</text>
</comment>
<dbReference type="RefSeq" id="WP_188071229.1">
    <property type="nucleotide sequence ID" value="NZ_BSPS01000047.1"/>
</dbReference>
<keyword evidence="2" id="KW-1185">Reference proteome</keyword>
<dbReference type="Proteomes" id="UP000571950">
    <property type="component" value="Unassembled WGS sequence"/>
</dbReference>
<proteinExistence type="predicted"/>
<protein>
    <submittedName>
        <fullName evidence="1">Uncharacterized protein</fullName>
    </submittedName>
</protein>
<gene>
    <name evidence="1" type="ORF">GGR43_001380</name>
</gene>
<organism evidence="1 2">
    <name type="scientific">Sphingobium jiangsuense</name>
    <dbReference type="NCBI Taxonomy" id="870476"/>
    <lineage>
        <taxon>Bacteria</taxon>
        <taxon>Pseudomonadati</taxon>
        <taxon>Pseudomonadota</taxon>
        <taxon>Alphaproteobacteria</taxon>
        <taxon>Sphingomonadales</taxon>
        <taxon>Sphingomonadaceae</taxon>
        <taxon>Sphingobium</taxon>
    </lineage>
</organism>